<dbReference type="InterPro" id="IPR001245">
    <property type="entry name" value="Ser-Thr/Tyr_kinase_cat_dom"/>
</dbReference>
<keyword evidence="4" id="KW-1185">Reference proteome</keyword>
<feature type="domain" description="Protein kinase" evidence="2">
    <location>
        <begin position="2369"/>
        <end position="2656"/>
    </location>
</feature>
<dbReference type="OrthoDB" id="5986190at2759"/>
<dbReference type="PROSITE" id="PS50011">
    <property type="entry name" value="PROTEIN_KINASE_DOM"/>
    <property type="match status" value="5"/>
</dbReference>
<dbReference type="GO" id="GO:0005886">
    <property type="term" value="C:plasma membrane"/>
    <property type="evidence" value="ECO:0007669"/>
    <property type="project" value="TreeGrafter"/>
</dbReference>
<dbReference type="GO" id="GO:0005524">
    <property type="term" value="F:ATP binding"/>
    <property type="evidence" value="ECO:0007669"/>
    <property type="project" value="InterPro"/>
</dbReference>
<gene>
    <name evidence="3" type="ORF">E3N88_33213</name>
</gene>
<dbReference type="PANTHER" id="PTHR27003:SF471">
    <property type="entry name" value="VASCULAR ENDOTHELIAL GROWTH FACTOR RECEPTOR 2 (VEGFR2)-RELATED"/>
    <property type="match status" value="1"/>
</dbReference>
<dbReference type="EMBL" id="SZYD01000016">
    <property type="protein sequence ID" value="KAD3337693.1"/>
    <property type="molecule type" value="Genomic_DNA"/>
</dbReference>
<dbReference type="InterPro" id="IPR045272">
    <property type="entry name" value="ANXUR1/2-like"/>
</dbReference>
<feature type="domain" description="Protein kinase" evidence="2">
    <location>
        <begin position="2060"/>
        <end position="2347"/>
    </location>
</feature>
<reference evidence="3 4" key="1">
    <citation type="submission" date="2019-05" db="EMBL/GenBank/DDBJ databases">
        <title>Mikania micrantha, genome provides insights into the molecular mechanism of rapid growth.</title>
        <authorList>
            <person name="Liu B."/>
        </authorList>
    </citation>
    <scope>NUCLEOTIDE SEQUENCE [LARGE SCALE GENOMIC DNA]</scope>
    <source>
        <strain evidence="3">NLD-2019</strain>
        <tissue evidence="3">Leaf</tissue>
    </source>
</reference>
<organism evidence="3 4">
    <name type="scientific">Mikania micrantha</name>
    <name type="common">bitter vine</name>
    <dbReference type="NCBI Taxonomy" id="192012"/>
    <lineage>
        <taxon>Eukaryota</taxon>
        <taxon>Viridiplantae</taxon>
        <taxon>Streptophyta</taxon>
        <taxon>Embryophyta</taxon>
        <taxon>Tracheophyta</taxon>
        <taxon>Spermatophyta</taxon>
        <taxon>Magnoliopsida</taxon>
        <taxon>eudicotyledons</taxon>
        <taxon>Gunneridae</taxon>
        <taxon>Pentapetalae</taxon>
        <taxon>asterids</taxon>
        <taxon>campanulids</taxon>
        <taxon>Asterales</taxon>
        <taxon>Asteraceae</taxon>
        <taxon>Asteroideae</taxon>
        <taxon>Heliantheae alliance</taxon>
        <taxon>Eupatorieae</taxon>
        <taxon>Mikania</taxon>
    </lineage>
</organism>
<dbReference type="SUPFAM" id="SSF56112">
    <property type="entry name" value="Protein kinase-like (PK-like)"/>
    <property type="match status" value="7"/>
</dbReference>
<dbReference type="Gene3D" id="3.30.200.20">
    <property type="entry name" value="Phosphorylase Kinase, domain 1"/>
    <property type="match status" value="7"/>
</dbReference>
<feature type="domain" description="Protein kinase" evidence="2">
    <location>
        <begin position="1066"/>
        <end position="1405"/>
    </location>
</feature>
<evidence type="ECO:0000313" key="4">
    <source>
        <dbReference type="Proteomes" id="UP000326396"/>
    </source>
</evidence>
<dbReference type="Pfam" id="PF14299">
    <property type="entry name" value="PP2"/>
    <property type="match status" value="2"/>
</dbReference>
<feature type="domain" description="Protein kinase" evidence="2">
    <location>
        <begin position="1766"/>
        <end position="2038"/>
    </location>
</feature>
<sequence>MLQGETIILSRFRLNDILLATKNFSETYCIGFHPYGKVYKAKIDNSNNSLLAFAEKNDCVLPEIHNNVAIKRIFSKASMQGKQGFFSEIEMPENDEGLAPIARHHFNDGTIKKMIDPKLKEVSNEDVFNSNKGPNQDSLDTFLKIAHHCLGEARAKRPTMKVIIKELEIALNLQENLMKSLQISLEDIKLATKNFSQKNLCESGIYWEAYKGELPHATTNSTIVAKRWYRKFDYHFWTKLDILTKVKHKNILGLVGYCTEMDEKIIVYEHMSKGSLDNYLKDPNLNWMKRLQICIDVSSALEFLYRDSNHPLVPLAKNQYVQGKLDEIVFEDIREQIVPQSLTTFRDIAYQCLHEDEDKRPQESEVVIQLRKALEFQEDSEIWEPKLPRNYREIISLSDSTEIYHTKKKKDLYKKLCNGILFPKEKVWFILTDNGGANKMISAMMFSYENHKQHKWRSIHKSRFGTVAKMLDISNLKIQITTNTQFLSPDVVYAVYLVFKFCDPRIFSCKRMYMNLKYRNETETLNSYFATWRDDEWMMIELYRFLNHEDVTFKFLLDSFSRYYCRSDAIYIEGIEFRAIKKVVHEDIEDLKEVQQLKKSNSDLDHLHQPPTLNEEIFKRSENEDMVEQLFSLSELNGKKRLMLSALKVLYNSPKLKPFCFKSSADSRFNDVVELLPQQVFRIKYKIESHMLSPFTEYTCYLVFKVSEKCQGLHCPVKVRDLFFRKNQENRIIYFRFPAPLNLHDGFWVPEQRKDGWMEVMIWKFNSNIPNSWQLVKPIPATSVLDIQVQQGVLLDKNLKCNKIPLSDIKFITDNFSETYSIGSFRFYSLYRINIKYLDKENSSCIEGNSNVETPAIIKRILPRDDEEGEKAFYAELEALASIKHRNIVTLIGSCVEASEMIFIIETVYLNGVNNGLACVARKSFRMGTIDEMIDPIIKEETDENHFVLDNKDSLHTFIEIAYQCVAETQDQRPTMKVVVQELEKALFYKEDPGPNIAQIVNGLENGLELQWPDEMISDERIQRPNKEQVVHELEQSLELQTRITFKHLEHLKIHLNDITLATDNFSEAYKIGFGDYCALYRAELNHFHKGNPSYEEGKNKDEHHKRHDKVVIKRILPRDDDKGKKVFYTEIEESDKGLAQVARHSFCVGTLEDMIDPVLKEEMSEHNFVLNRGPNKDSLRTYRMIALHCVAETQYERPTMEIVVKRLEKALFFQGRYLPEFIKYKFEEGKHDEVAFKHIREQIVPKSLATFQEIAYQCLHLEREKRPATKRVLSQLKKALEFQEVILCEHIGTMGYLDPAIENTGGVTHKSDIYSFGVVLLEIICGRKAYIENENEDNRFLAPLVKYHYENKTFGDVLNLNPYWYPISPHSFHKYLNIAFSCLNEERELRPGNDYIVDELENAMELQLQLENIENNLEHLKIRLSDIESATNNFSEAYEISSNIYYTWYRGELERYDEENLPSMEKKTEGELFKRCSTVLIKRILHKDDEKREQAFYTEIDMLTSVKHQNIATLVGLCVEESEMILIIENASNGFLTDCLKNANDTHHILTWEKRLKICIDVAHALKYLHYEMEDQKMIINRDICSYNIGLDENWGAKIVNFESAVYLPPNQEDEALHLSSWTGKLHYMDPEYKMTHKLKKESDVYSFGVVLIEILCGRLADDPIYLEESYKGLAHVARESFCMGTLEDMIDPIIKEEIGENRFILNKRSNNDSLHTFIEIAIQCVAETQDQRPSMKVVVQELEKALLFQVNNLKRLKIEHLKIPLSHIKLATNNFSEPYDSVIFEYYRAELNHFDIENHSFMARGTVVIKRYPFEHYLYREKTFFTEIEKLTGMKHPNIVTLHGFCVEGSEMILVIENLSNGCLGDYFDDKEKRRILTWEKRLKICIDVAHALNYLHSEMEDKKIIINRDIHLNNIGLDDNWRAKIVDFWFSVFMSPSQEEEVPYEKSIVYTDPEYGKTAMPLLAKASKIELAKQMTDPLLNQEQAGENNFAQNKGPNKDSWHTFFEITCRCLVETQDQRPTMKVVVEELEKALFFHGMNLEHLKIRLTDIRTATNNFSEIHRIASESFYTCYRATLHLDKENPSSVVIQRITSGQKVYAKEEFVTEMKILTRVKHPNIVTLLGFCVEDSEMILVFENFSNGYLKDYLEKNKKLPILTWEKRLKICIDVAQALNHLHYGMEDQKMMIINYDICSLNIGLDENWGAKIASFHFSALLDQKDEASRIVSKARMSYMDPESTKTCKLKREVEVYSFGVVLLEILCGRPAYDPMYCTEDCKGLVRMARRTLEEIIDPIIEEETGEKNRGTYRDSLQTVFEIANQCVTKTQDQRPTMKDVVKKLKKALFFHVMNLEHMKIRLTDIKFATDNFSEKHQIASNHCYTCYRAELQQYVVIKRISFGDELYQEEHFVREIDVLTSVKHPNIVTLFGFCVEASEMILVIDDVSNGNLNDYLTNNDKRQILTWEKRLKICIDIANALNYLHSEMEDQKMIIIHSMHSYNIWLDKNWRAKIVNFHQSAFLHQNQQDGAPLKRVGPPCCIDPEYKKSGKLKRESDVYSFGVVLFEILCGRLAYDRIYLKESEIGLAHVARQRFSMGTIVEMIDPIINKGANKDSLHTFIKIANQCVAETQDQRPSMKVVANELEKALHFQKDSMPYVIRGR</sequence>
<evidence type="ECO:0000256" key="1">
    <source>
        <dbReference type="SAM" id="Coils"/>
    </source>
</evidence>
<proteinExistence type="predicted"/>
<feature type="coiled-coil region" evidence="1">
    <location>
        <begin position="1397"/>
        <end position="1431"/>
    </location>
</feature>
<name>A0A5N6MBB7_9ASTR</name>
<feature type="domain" description="Protein kinase" evidence="2">
    <location>
        <begin position="1435"/>
        <end position="1749"/>
    </location>
</feature>
<keyword evidence="1" id="KW-0175">Coiled coil</keyword>
<dbReference type="GO" id="GO:0009506">
    <property type="term" value="C:plasmodesma"/>
    <property type="evidence" value="ECO:0007669"/>
    <property type="project" value="TreeGrafter"/>
</dbReference>
<dbReference type="InterPro" id="IPR011009">
    <property type="entry name" value="Kinase-like_dom_sf"/>
</dbReference>
<dbReference type="Proteomes" id="UP000326396">
    <property type="component" value="Linkage Group LG6"/>
</dbReference>
<dbReference type="Pfam" id="PF07714">
    <property type="entry name" value="PK_Tyr_Ser-Thr"/>
    <property type="match status" value="6"/>
</dbReference>
<comment type="caution">
    <text evidence="3">The sequence shown here is derived from an EMBL/GenBank/DDBJ whole genome shotgun (WGS) entry which is preliminary data.</text>
</comment>
<dbReference type="InterPro" id="IPR000719">
    <property type="entry name" value="Prot_kinase_dom"/>
</dbReference>
<dbReference type="InterPro" id="IPR025886">
    <property type="entry name" value="PP2-like"/>
</dbReference>
<accession>A0A5N6MBB7</accession>
<evidence type="ECO:0000259" key="2">
    <source>
        <dbReference type="PROSITE" id="PS50011"/>
    </source>
</evidence>
<dbReference type="Gene3D" id="1.10.510.10">
    <property type="entry name" value="Transferase(Phosphotransferase) domain 1"/>
    <property type="match status" value="7"/>
</dbReference>
<dbReference type="GO" id="GO:0004714">
    <property type="term" value="F:transmembrane receptor protein tyrosine kinase activity"/>
    <property type="evidence" value="ECO:0007669"/>
    <property type="project" value="InterPro"/>
</dbReference>
<protein>
    <recommendedName>
        <fullName evidence="2">Protein kinase domain-containing protein</fullName>
    </recommendedName>
</protein>
<evidence type="ECO:0000313" key="3">
    <source>
        <dbReference type="EMBL" id="KAD3337693.1"/>
    </source>
</evidence>
<dbReference type="PANTHER" id="PTHR27003">
    <property type="entry name" value="OS07G0166700 PROTEIN"/>
    <property type="match status" value="1"/>
</dbReference>